<dbReference type="EMBL" id="SSOA01000006">
    <property type="protein sequence ID" value="THF49276.1"/>
    <property type="molecule type" value="Genomic_DNA"/>
</dbReference>
<dbReference type="Proteomes" id="UP000310754">
    <property type="component" value="Unassembled WGS sequence"/>
</dbReference>
<feature type="domain" description="Autotransporter" evidence="3">
    <location>
        <begin position="1779"/>
        <end position="2057"/>
    </location>
</feature>
<dbReference type="InterPro" id="IPR036709">
    <property type="entry name" value="Autotransporte_beta_dom_sf"/>
</dbReference>
<protein>
    <submittedName>
        <fullName evidence="4">Autotransporter domain-containing protein</fullName>
    </submittedName>
</protein>
<dbReference type="InterPro" id="IPR011050">
    <property type="entry name" value="Pectin_lyase_fold/virulence"/>
</dbReference>
<dbReference type="SUPFAM" id="SSF51126">
    <property type="entry name" value="Pectin lyase-like"/>
    <property type="match status" value="3"/>
</dbReference>
<dbReference type="InterPro" id="IPR005546">
    <property type="entry name" value="Autotransporte_beta"/>
</dbReference>
<dbReference type="RefSeq" id="WP_190236255.1">
    <property type="nucleotide sequence ID" value="NZ_SSOA01000006.1"/>
</dbReference>
<dbReference type="InterPro" id="IPR012332">
    <property type="entry name" value="Autotransporter_pectin_lyase_C"/>
</dbReference>
<proteinExistence type="predicted"/>
<evidence type="ECO:0000256" key="1">
    <source>
        <dbReference type="ARBA" id="ARBA00022729"/>
    </source>
</evidence>
<dbReference type="InterPro" id="IPR051551">
    <property type="entry name" value="Autotransporter_adhesion"/>
</dbReference>
<dbReference type="NCBIfam" id="TIGR02601">
    <property type="entry name" value="autotrns_rpt"/>
    <property type="match status" value="6"/>
</dbReference>
<dbReference type="Gene3D" id="2.160.20.20">
    <property type="match status" value="3"/>
</dbReference>
<gene>
    <name evidence="4" type="ORF">E6C51_12900</name>
</gene>
<feature type="chain" id="PRO_5020301127" evidence="2">
    <location>
        <begin position="42"/>
        <end position="2057"/>
    </location>
</feature>
<feature type="signal peptide" evidence="2">
    <location>
        <begin position="1"/>
        <end position="41"/>
    </location>
</feature>
<dbReference type="PANTHER" id="PTHR35037:SF3">
    <property type="entry name" value="C-TERMINAL REGION OF AIDA-LIKE PROTEIN"/>
    <property type="match status" value="1"/>
</dbReference>
<reference evidence="4 5" key="1">
    <citation type="submission" date="2019-04" db="EMBL/GenBank/DDBJ databases">
        <title>Rhizobium terrae sp. nov., isolated from a paddy soil.</title>
        <authorList>
            <person name="Lin S.-Y."/>
            <person name="Hameed A."/>
            <person name="Huang H.-I."/>
            <person name="Young C.-C."/>
        </authorList>
    </citation>
    <scope>NUCLEOTIDE SEQUENCE [LARGE SCALE GENOMIC DNA]</scope>
    <source>
        <strain evidence="4 5">CC-HIH110</strain>
    </source>
</reference>
<dbReference type="Pfam" id="PF12951">
    <property type="entry name" value="PATR"/>
    <property type="match status" value="6"/>
</dbReference>
<keyword evidence="1 2" id="KW-0732">Signal</keyword>
<dbReference type="InterPro" id="IPR030895">
    <property type="entry name" value="T5SS_PEPC_rpt"/>
</dbReference>
<dbReference type="InterPro" id="IPR006315">
    <property type="entry name" value="OM_autotransptr_brl_dom"/>
</dbReference>
<evidence type="ECO:0000259" key="3">
    <source>
        <dbReference type="PROSITE" id="PS51208"/>
    </source>
</evidence>
<dbReference type="Gene3D" id="2.40.128.130">
    <property type="entry name" value="Autotransporter beta-domain"/>
    <property type="match status" value="1"/>
</dbReference>
<organism evidence="4 5">
    <name type="scientific">Allorhizobium terrae</name>
    <dbReference type="NCBI Taxonomy" id="1848972"/>
    <lineage>
        <taxon>Bacteria</taxon>
        <taxon>Pseudomonadati</taxon>
        <taxon>Pseudomonadota</taxon>
        <taxon>Alphaproteobacteria</taxon>
        <taxon>Hyphomicrobiales</taxon>
        <taxon>Rhizobiaceae</taxon>
        <taxon>Rhizobium/Agrobacterium group</taxon>
        <taxon>Allorhizobium</taxon>
    </lineage>
</organism>
<dbReference type="PROSITE" id="PS51208">
    <property type="entry name" value="AUTOTRANSPORTER"/>
    <property type="match status" value="1"/>
</dbReference>
<keyword evidence="5" id="KW-1185">Reference proteome</keyword>
<dbReference type="Pfam" id="PF03797">
    <property type="entry name" value="Autotransporter"/>
    <property type="match status" value="1"/>
</dbReference>
<evidence type="ECO:0000256" key="2">
    <source>
        <dbReference type="SAM" id="SignalP"/>
    </source>
</evidence>
<evidence type="ECO:0000313" key="5">
    <source>
        <dbReference type="Proteomes" id="UP000310754"/>
    </source>
</evidence>
<name>A0A4S3ZU41_9HYPH</name>
<dbReference type="NCBIfam" id="TIGR01414">
    <property type="entry name" value="autotrans_barl"/>
    <property type="match status" value="1"/>
</dbReference>
<sequence>MNRTGFVKASQRRGLLRAGVSLQTLGIAIAASLASVSPATAGCTSNGAVLSFQCDVGGVNIQPYGTDVTTVADMTIPNGWINYSVRPAGTQLVTQPLAITLNVSNTSVTASGNGAVNVSAQDYAADITVNLDADVTLSNTGGSGGLWVRNQIGGNIVVTSGAGITSTGSPALTATSNAGSVLITNTGTVTSTDDVGIYADGSPIGGSTAVPVSVNNSGIVNAYLAGIRTIDYLGTSKIENSGTVTSTTKQGLIAWSQSGDTIIENSGSVLARNYIGVQAATNAGNITVSNSGYIEAQRDSSLGPSTTNQGISASGSNNVTITNTATGRVVAGSDSGIYAATANGTISLSNAGRVTGTNGIVANATIGNVSLSNTGTITATSGSGASLSSGNGAVLLTNSGTISATSLGVSLNGTTNQIVNTGTISSTGSTAVQTGNGDSTVVLNGAITAHTATDTAISMGSGSNRLVLSDTATLVGKVVNASTGNMLELTGSGNGSLALDSVGAAGNFQGFANLTKSGAGQWTLTGNGTGGLGGTGAIDAGTLTLTGSLGLSTMTIGNTGQAMLNINAGGTLTSSHATIGTNAGGDGHVTVSGSGSKWTSTGNIYVGNGGNGALTVENAAVVFAVDGYVSTLTGSTSSLMVSGASSAMNLSGVFIAGYSAGTSATVTLSNGGQITGLQGTLGDLAGSSGSMTITGSGAKWSAFVDNSVTYSGFLNVGRLGTGNLTVSNGGMVSGERLYIGNEVGSEGTVTLNGHDTRLQMNNNLYVGSEGTGTLTLSDDAQISAATIKIGYLNGSTGTLNVGAASGQTAAAAGTINTSEIVLGAGASKLVLNHTSNSFGLSANITGSGQVNQLNGITILTGANTYTGGTTISGGTLSIGNGGTAGSIAGNITDNASLVFNRSDDVQYANIISGTGSVTKAGAGTLTLTGTNSYTGGTTVSAGILQLGNGANTGSLTGAIANSGTVVFNRYDDVVAGGTISGSGALIKRGSGKLTLAGTNSAVAGTTVEQGSLQISDGTSLTSDVTVGSGAALLATNGGAINGTVSVQDGGMLALAPPTVPGYGLSMTGLTLSHNAILSVGLGAPTGTALASVGTLSLDGILNVTNAGAMAQGVYRLLDYTTLASNAGLRLGTTPSDFSYEIQQVSGQVNLSALTSTMSYWNGSQTTADGTVHGGNGTWSNNAGLTNWTTPQANQSRGWSNTFAVFGGTAGTVTIDNTFGAVSAPGLQFMVDGYNLTGGQLTLAAPSGQTPIRVGDGTSSGASFVATISSDITGTTGLEKTDLGTLILTGLNSYTGGTTVTQGTLQIGNGGTSGSILGDVVNSGVLAFNRSDAGTYAGSLSGSGIFNKLGSGTLTLTGTNTYTGNTNVNAGTLIVGGGQAIGDTSAVSVANGARLTVQSNETVGSIAGAGNITLAGAKLTAGGNNSSTIYSGVIDGSGGLVKIGSGVLVLTGTSSYTGGTTIAEGTLQIGNGGITGSIIGDVVNNANLVFNRSDNYVFNGSVSGAGSVTFKGGGKVVFSSPYNGPVSVEDSFTQLQLGTVTASPFTVNAGGVLGGTASIGGLVINSGGTAAPGYSPGTLTVNGPVTFNSGSIYAVDVTPQGAHDLIIANGPVTISSGANVQVSAVAGRYPSTSKIAIITTSNTITGTFGGVTSNYAFLTPLLGYDAQNVYLTLNYNGANFRNYALTANQTNVADAAQSLGTGKLVFDALYALPQTAVSSALDQLSGEIYASANTVINQQSIYLRDAVGARLRQSEAANGDPSSALNAAAKAGGPVSTEIGKNLLPTVWMQGYGGWGERFGDTNAATVSNTIGGIFGGVDVDLSDTMRVGLIGGFSQSHFDVDSRNSSGSMTNYDLGLYAGKQFGPVALRGGVLHSWHDVTISRNVSFSGFSDSERSDRVLGTTQVFGELAYDLDVGGYNVEPFVGLAYVNTKGGSFRERGLNGAGLSVNTDSQNTLYSTLGARAATSITLGESVLTPSLTLGWQHANGDTTSDATAQFQSGGSLFRVSGVPTAKDTALIGIGVAYDLSETSKFQFNYSGQIATHGVQNAFSAQFSVKF</sequence>
<comment type="caution">
    <text evidence="4">The sequence shown here is derived from an EMBL/GenBank/DDBJ whole genome shotgun (WGS) entry which is preliminary data.</text>
</comment>
<dbReference type="SMART" id="SM00869">
    <property type="entry name" value="Autotransporter"/>
    <property type="match status" value="1"/>
</dbReference>
<dbReference type="SUPFAM" id="SSF103515">
    <property type="entry name" value="Autotransporter"/>
    <property type="match status" value="1"/>
</dbReference>
<evidence type="ECO:0000313" key="4">
    <source>
        <dbReference type="EMBL" id="THF49276.1"/>
    </source>
</evidence>
<dbReference type="NCBIfam" id="TIGR04393">
    <property type="entry name" value="rpt_T5SS_PEPC"/>
    <property type="match status" value="3"/>
</dbReference>
<accession>A0A4S3ZU41</accession>
<dbReference type="InterPro" id="IPR013425">
    <property type="entry name" value="Autotrns_rpt"/>
</dbReference>
<dbReference type="PANTHER" id="PTHR35037">
    <property type="entry name" value="C-TERMINAL REGION OF AIDA-LIKE PROTEIN"/>
    <property type="match status" value="1"/>
</dbReference>
<dbReference type="GO" id="GO:0019867">
    <property type="term" value="C:outer membrane"/>
    <property type="evidence" value="ECO:0007669"/>
    <property type="project" value="InterPro"/>
</dbReference>